<dbReference type="OrthoDB" id="332971at2759"/>
<evidence type="ECO:0000256" key="1">
    <source>
        <dbReference type="SAM" id="MobiDB-lite"/>
    </source>
</evidence>
<feature type="compositionally biased region" description="Low complexity" evidence="1">
    <location>
        <begin position="377"/>
        <end position="407"/>
    </location>
</feature>
<evidence type="ECO:0000313" key="2">
    <source>
        <dbReference type="EMBL" id="CDJ35110.1"/>
    </source>
</evidence>
<accession>U6KAQ1</accession>
<dbReference type="Proteomes" id="UP000030744">
    <property type="component" value="Unassembled WGS sequence"/>
</dbReference>
<keyword evidence="3" id="KW-1185">Reference proteome</keyword>
<feature type="region of interest" description="Disordered" evidence="1">
    <location>
        <begin position="328"/>
        <end position="441"/>
    </location>
</feature>
<dbReference type="EMBL" id="HG687766">
    <property type="protein sequence ID" value="CDJ35110.1"/>
    <property type="molecule type" value="Genomic_DNA"/>
</dbReference>
<reference evidence="2" key="1">
    <citation type="submission" date="2013-10" db="EMBL/GenBank/DDBJ databases">
        <title>Genomic analysis of the causative agents of coccidiosis in chickens.</title>
        <authorList>
            <person name="Reid A.J."/>
            <person name="Blake D."/>
            <person name="Billington K."/>
            <person name="Browne H."/>
            <person name="Dunn M."/>
            <person name="Hung S."/>
            <person name="Kawahara F."/>
            <person name="Miranda-Saavedra D."/>
            <person name="Mourier T."/>
            <person name="Nagra H."/>
            <person name="Otto T.D."/>
            <person name="Rawlings N."/>
            <person name="Sanchez A."/>
            <person name="Sanders M."/>
            <person name="Subramaniam C."/>
            <person name="Tay Y."/>
            <person name="Dear P."/>
            <person name="Doerig C."/>
            <person name="Gruber A."/>
            <person name="Parkinson J."/>
            <person name="Shirley M."/>
            <person name="Wan K.L."/>
            <person name="Berriman M."/>
            <person name="Tomley F."/>
            <person name="Pain A."/>
        </authorList>
    </citation>
    <scope>NUCLEOTIDE SEQUENCE [LARGE SCALE GENOMIC DNA]</scope>
    <source>
        <strain evidence="2">Houghton</strain>
    </source>
</reference>
<dbReference type="RefSeq" id="XP_013357672.1">
    <property type="nucleotide sequence ID" value="XM_013502218.1"/>
</dbReference>
<feature type="compositionally biased region" description="Basic and acidic residues" evidence="1">
    <location>
        <begin position="426"/>
        <end position="435"/>
    </location>
</feature>
<name>U6KAQ1_9EIME</name>
<protein>
    <submittedName>
        <fullName evidence="2">Uncharacterized protein</fullName>
    </submittedName>
</protein>
<dbReference type="GeneID" id="25381582"/>
<proteinExistence type="predicted"/>
<gene>
    <name evidence="2" type="ORF">EMH_0070680</name>
</gene>
<organism evidence="2 3">
    <name type="scientific">Eimeria mitis</name>
    <dbReference type="NCBI Taxonomy" id="44415"/>
    <lineage>
        <taxon>Eukaryota</taxon>
        <taxon>Sar</taxon>
        <taxon>Alveolata</taxon>
        <taxon>Apicomplexa</taxon>
        <taxon>Conoidasida</taxon>
        <taxon>Coccidia</taxon>
        <taxon>Eucoccidiorida</taxon>
        <taxon>Eimeriorina</taxon>
        <taxon>Eimeriidae</taxon>
        <taxon>Eimeria</taxon>
    </lineage>
</organism>
<evidence type="ECO:0000313" key="3">
    <source>
        <dbReference type="Proteomes" id="UP000030744"/>
    </source>
</evidence>
<feature type="region of interest" description="Disordered" evidence="1">
    <location>
        <begin position="258"/>
        <end position="292"/>
    </location>
</feature>
<reference evidence="2" key="2">
    <citation type="submission" date="2013-10" db="EMBL/GenBank/DDBJ databases">
        <authorList>
            <person name="Aslett M."/>
        </authorList>
    </citation>
    <scope>NUCLEOTIDE SEQUENCE [LARGE SCALE GENOMIC DNA]</scope>
    <source>
        <strain evidence="2">Houghton</strain>
    </source>
</reference>
<sequence>MLYGDRRWAKVPYEPRLSPAPPLVSPRYFSLSGGSRLGIAGPSYRSLYTRPRRYKMGNTYSKHYQLPTVSSLVRATMPEFLRKRPIKIMRDGSCRFLHANASVPLQIQQSTQQEDGGANAIAETAAAVAAEAATAAATAAAEIGTGQIHTLTTNQAQSNLRPLHPVQQILQAQNTPCMHAGFQLTAASQQEGTNALGAPAPGLPYLPAFATTPSYPVYSPGGNDQAGAPPPCFSPYIGATFAVTPWVVPFCWPSGPPAAAAGAPDASSPPPSAHKGAAEGTPGVRSNAPEGAPYGWWGPPGCSNTAAGFVPPPVSWHSPYAAVQQQMPGGPYAGPLHSRGLSSAEASNQEKAKKQNATGLEGTPLATRGTGTQQHSAGEGPPAATASAADHAGDPAAAGRAAGAPDAKGNRGPPGTTDPGASPGAKGEEDGHSAADAKALW</sequence>
<dbReference type="AlphaFoldDB" id="U6KAQ1"/>
<dbReference type="VEuPathDB" id="ToxoDB:EMH_0070680"/>